<dbReference type="EMBL" id="AP002086">
    <property type="protein sequence ID" value="BAB16140.1"/>
    <property type="molecule type" value="Genomic_DNA"/>
</dbReference>
<reference evidence="2" key="1">
    <citation type="journal article" date="1998" name="Nucleic Acids Symp. Ser.">
        <title>Genome structure of Ri plasmid (1): Construction of linking library and physical map of pRi1724 in Japanese Agrobacterium.</title>
        <authorList>
            <person name="Moriguchi K."/>
            <person name="Nishida T."/>
            <person name="Maeda Y."/>
            <person name="Tanaka N."/>
            <person name="Yoshida K."/>
        </authorList>
    </citation>
    <scope>NUCLEOTIDE SEQUENCE</scope>
    <source>
        <strain evidence="2">MAFF03-01724</strain>
        <plasmid evidence="2">pRi1724</plasmid>
    </source>
</reference>
<reference evidence="2" key="2">
    <citation type="journal article" date="1999" name="Nucleic Acids Symp. Ser.">
        <title>Genome structure of Ri plasmid (1): Sequencing analysis of T-DNA and its flanking regions of pRi1724 in Japanese Agrobacterium rhizogenes.</title>
        <authorList>
            <person name="Maeda Y."/>
            <person name="Moriguchi K."/>
            <person name="Kataoka M."/>
            <person name="Satou M."/>
            <person name="Satutui N.H.N."/>
            <person name="Tanaka N."/>
            <person name="Yoshida K."/>
        </authorList>
    </citation>
    <scope>NUCLEOTIDE SEQUENCE</scope>
    <source>
        <strain evidence="2">MAFF03-01724</strain>
        <plasmid evidence="2">pRi1724</plasmid>
    </source>
</reference>
<organism evidence="2">
    <name type="scientific">Rhizobium rhizogenes</name>
    <name type="common">Agrobacterium rhizogenes</name>
    <dbReference type="NCBI Taxonomy" id="359"/>
    <lineage>
        <taxon>Bacteria</taxon>
        <taxon>Pseudomonadati</taxon>
        <taxon>Pseudomonadota</taxon>
        <taxon>Alphaproteobacteria</taxon>
        <taxon>Hyphomicrobiales</taxon>
        <taxon>Rhizobiaceae</taxon>
        <taxon>Rhizobium/Agrobacterium group</taxon>
        <taxon>Rhizobium</taxon>
    </lineage>
</organism>
<accession>Q9F5H1</accession>
<name>Q9F5H1_RHIRH</name>
<geneLocation type="plasmid" evidence="2">
    <name>pRi1724</name>
</geneLocation>
<protein>
    <submittedName>
        <fullName evidence="2">Riorf21 protein</fullName>
    </submittedName>
</protein>
<keyword evidence="2" id="KW-0614">Plasmid</keyword>
<gene>
    <name evidence="2" type="primary">riorf21</name>
</gene>
<evidence type="ECO:0000256" key="1">
    <source>
        <dbReference type="SAM" id="MobiDB-lite"/>
    </source>
</evidence>
<proteinExistence type="predicted"/>
<feature type="region of interest" description="Disordered" evidence="1">
    <location>
        <begin position="37"/>
        <end position="58"/>
    </location>
</feature>
<evidence type="ECO:0000313" key="2">
    <source>
        <dbReference type="EMBL" id="BAB16140.1"/>
    </source>
</evidence>
<sequence length="58" mass="6660">MGSWRSKSTRSTMPLWLTLHNRRCAWRGVAWVTTDELASQEGATQSTGRRATPLSRRR</sequence>
<reference evidence="2" key="3">
    <citation type="journal article" date="2000" name="DNA Res.">
        <title>Analysis of unique variable region of a plant root inducing plasmid, pRi1724, by the construction of its physical map and library.</title>
        <authorList>
            <person name="Moriguchi K."/>
            <person name="Maeda Y."/>
            <person name="Satou M."/>
            <person name="Kataoka M."/>
            <person name="Tanaka N."/>
            <person name="Yoshida K."/>
        </authorList>
    </citation>
    <scope>NUCLEOTIDE SEQUENCE</scope>
    <source>
        <strain evidence="2">MAFF03-01724</strain>
        <plasmid evidence="2">pRi1724</plasmid>
    </source>
</reference>
<reference evidence="2" key="4">
    <citation type="journal article" date="2001" name="J. Mol. Biol.">
        <title>The complete nucleotide sequence of a plant root-inducing (Ri) plasmid indicates its chimeric structure and evolutionary relationship between tumor-inducing (Ti) and symbiotic (Sym) plasmids in Rhizobiaceae.</title>
        <authorList>
            <person name="Moriguchi K."/>
            <person name="Maeda Y."/>
            <person name="Satou M."/>
            <person name="Hardayani N.S.N."/>
            <person name="Kataoka M."/>
            <person name="Tanaka N."/>
            <person name="Yoshida K."/>
        </authorList>
    </citation>
    <scope>NUCLEOTIDE SEQUENCE</scope>
    <source>
        <strain evidence="2">MAFF03-01724</strain>
        <plasmid evidence="2">pRi1724</plasmid>
    </source>
</reference>
<dbReference type="AlphaFoldDB" id="Q9F5H1"/>